<reference evidence="1" key="1">
    <citation type="submission" date="2014-11" db="EMBL/GenBank/DDBJ databases">
        <authorList>
            <person name="Amaro Gonzalez C."/>
        </authorList>
    </citation>
    <scope>NUCLEOTIDE SEQUENCE</scope>
</reference>
<proteinExistence type="predicted"/>
<name>A0A0E9PNS8_ANGAN</name>
<dbReference type="EMBL" id="GBXM01103079">
    <property type="protein sequence ID" value="JAH05498.1"/>
    <property type="molecule type" value="Transcribed_RNA"/>
</dbReference>
<organism evidence="1">
    <name type="scientific">Anguilla anguilla</name>
    <name type="common">European freshwater eel</name>
    <name type="synonym">Muraena anguilla</name>
    <dbReference type="NCBI Taxonomy" id="7936"/>
    <lineage>
        <taxon>Eukaryota</taxon>
        <taxon>Metazoa</taxon>
        <taxon>Chordata</taxon>
        <taxon>Craniata</taxon>
        <taxon>Vertebrata</taxon>
        <taxon>Euteleostomi</taxon>
        <taxon>Actinopterygii</taxon>
        <taxon>Neopterygii</taxon>
        <taxon>Teleostei</taxon>
        <taxon>Anguilliformes</taxon>
        <taxon>Anguillidae</taxon>
        <taxon>Anguilla</taxon>
    </lineage>
</organism>
<sequence length="10" mass="1193">MLFVSNKIKI</sequence>
<protein>
    <submittedName>
        <fullName evidence="1">Uncharacterized protein</fullName>
    </submittedName>
</protein>
<evidence type="ECO:0000313" key="1">
    <source>
        <dbReference type="EMBL" id="JAH05498.1"/>
    </source>
</evidence>
<reference evidence="1" key="2">
    <citation type="journal article" date="2015" name="Fish Shellfish Immunol.">
        <title>Early steps in the European eel (Anguilla anguilla)-Vibrio vulnificus interaction in the gills: Role of the RtxA13 toxin.</title>
        <authorList>
            <person name="Callol A."/>
            <person name="Pajuelo D."/>
            <person name="Ebbesson L."/>
            <person name="Teles M."/>
            <person name="MacKenzie S."/>
            <person name="Amaro C."/>
        </authorList>
    </citation>
    <scope>NUCLEOTIDE SEQUENCE</scope>
</reference>
<accession>A0A0E9PNS8</accession>